<gene>
    <name evidence="3" type="ORF">BBAD15_g9756</name>
</gene>
<feature type="region of interest" description="Disordered" evidence="1">
    <location>
        <begin position="281"/>
        <end position="303"/>
    </location>
</feature>
<dbReference type="Proteomes" id="UP000030106">
    <property type="component" value="Unassembled WGS sequence"/>
</dbReference>
<evidence type="ECO:0000256" key="2">
    <source>
        <dbReference type="SAM" id="SignalP"/>
    </source>
</evidence>
<sequence>MHAIVQLVVFTVLTGRVWSFDTAKDIVTVDKVKSRVADLQRSLSLTVNNANPPWTTDDLANEPVCAGKITSCGTVYFRNMKWLEGVGDVTITAHANVDADLETRHEGGTPQPDKVTTKTSTMLTGTTTKGWKVGLKLSPAKPVASLIGGDISGEYSEQYAEAKATTTERSVEKFCPPEHRCTIQTITYQATLPGNCLSYPMIDCGGGIDPCGTFGQTPIASKYPTSDVMDSFFQPCQQFLDFANKECNRDFNKTEKCEITVPILNASGQPYSHMITTQESLDKAPARRADKGLRVRRQDKAADVGEPPADLVVEFLEDLN</sequence>
<name>A0A0A2VW55_BEABA</name>
<protein>
    <submittedName>
        <fullName evidence="3">Uncharacterized protein</fullName>
    </submittedName>
</protein>
<evidence type="ECO:0000313" key="3">
    <source>
        <dbReference type="EMBL" id="KGQ05004.1"/>
    </source>
</evidence>
<dbReference type="HOGENOM" id="CLU_880039_0_0_1"/>
<feature type="signal peptide" evidence="2">
    <location>
        <begin position="1"/>
        <end position="19"/>
    </location>
</feature>
<dbReference type="eggNOG" id="ENOG502RP3D">
    <property type="taxonomic scope" value="Eukaryota"/>
</dbReference>
<accession>A0A0A2VW55</accession>
<keyword evidence="2" id="KW-0732">Signal</keyword>
<dbReference type="EMBL" id="ANFO01000986">
    <property type="protein sequence ID" value="KGQ05004.1"/>
    <property type="molecule type" value="Genomic_DNA"/>
</dbReference>
<organism evidence="3 4">
    <name type="scientific">Beauveria bassiana D1-5</name>
    <dbReference type="NCBI Taxonomy" id="1245745"/>
    <lineage>
        <taxon>Eukaryota</taxon>
        <taxon>Fungi</taxon>
        <taxon>Dikarya</taxon>
        <taxon>Ascomycota</taxon>
        <taxon>Pezizomycotina</taxon>
        <taxon>Sordariomycetes</taxon>
        <taxon>Hypocreomycetidae</taxon>
        <taxon>Hypocreales</taxon>
        <taxon>Cordycipitaceae</taxon>
        <taxon>Beauveria</taxon>
    </lineage>
</organism>
<evidence type="ECO:0000256" key="1">
    <source>
        <dbReference type="SAM" id="MobiDB-lite"/>
    </source>
</evidence>
<dbReference type="AlphaFoldDB" id="A0A0A2VW55"/>
<feature type="chain" id="PRO_5002007295" evidence="2">
    <location>
        <begin position="20"/>
        <end position="320"/>
    </location>
</feature>
<reference evidence="3 4" key="1">
    <citation type="submission" date="2012-10" db="EMBL/GenBank/DDBJ databases">
        <title>Genome sequencing and analysis of entomopathogenic fungi Beauveria bassiana D1-5.</title>
        <authorList>
            <person name="Li Q."/>
            <person name="Wang L."/>
            <person name="Zhang Z."/>
            <person name="Wang Q."/>
            <person name="Ren J."/>
            <person name="Wang M."/>
            <person name="Xu W."/>
            <person name="Wang J."/>
            <person name="Lu Y."/>
            <person name="Du Q."/>
            <person name="Sun Z."/>
        </authorList>
    </citation>
    <scope>NUCLEOTIDE SEQUENCE [LARGE SCALE GENOMIC DNA]</scope>
    <source>
        <strain evidence="3 4">D1-5</strain>
    </source>
</reference>
<evidence type="ECO:0000313" key="4">
    <source>
        <dbReference type="Proteomes" id="UP000030106"/>
    </source>
</evidence>
<proteinExistence type="predicted"/>
<dbReference type="OrthoDB" id="4908749at2759"/>
<comment type="caution">
    <text evidence="3">The sequence shown here is derived from an EMBL/GenBank/DDBJ whole genome shotgun (WGS) entry which is preliminary data.</text>
</comment>